<reference evidence="1" key="1">
    <citation type="submission" date="2018-06" db="EMBL/GenBank/DDBJ databases">
        <authorList>
            <person name="Zhirakovskaya E."/>
        </authorList>
    </citation>
    <scope>NUCLEOTIDE SEQUENCE</scope>
</reference>
<gene>
    <name evidence="1" type="ORF">MNBD_ALPHA05-1486</name>
</gene>
<sequence>MVNYPIPDALSEHPKIFERLKARYSEAGRFYHCWTHIEQIVCEYDNVAFMISNESCVLYAIYYHDAIYDPSSFSNEEDSADLFRREILPIENEDIVHVACEFINATKTHKLPDIADEKVLTDCRYFLDLDMSILGADANEYKSYAKSIRREYSAYDDGAYCFGRTKILESFLRAERIFLTDYFVEKYERQANVNIKNELSILRSS</sequence>
<accession>A0A3B0SAG3</accession>
<evidence type="ECO:0008006" key="2">
    <source>
        <dbReference type="Google" id="ProtNLM"/>
    </source>
</evidence>
<name>A0A3B0SAG3_9ZZZZ</name>
<dbReference type="PANTHER" id="PTHR21174:SF0">
    <property type="entry name" value="HD PHOSPHOHYDROLASE FAMILY PROTEIN-RELATED"/>
    <property type="match status" value="1"/>
</dbReference>
<organism evidence="1">
    <name type="scientific">hydrothermal vent metagenome</name>
    <dbReference type="NCBI Taxonomy" id="652676"/>
    <lineage>
        <taxon>unclassified sequences</taxon>
        <taxon>metagenomes</taxon>
        <taxon>ecological metagenomes</taxon>
    </lineage>
</organism>
<dbReference type="PANTHER" id="PTHR21174">
    <property type="match status" value="1"/>
</dbReference>
<dbReference type="EMBL" id="UOEH01000284">
    <property type="protein sequence ID" value="VAV99741.1"/>
    <property type="molecule type" value="Genomic_DNA"/>
</dbReference>
<dbReference type="PIRSF" id="PIRSF035170">
    <property type="entry name" value="HD_phosphohydro"/>
    <property type="match status" value="1"/>
</dbReference>
<evidence type="ECO:0000313" key="1">
    <source>
        <dbReference type="EMBL" id="VAV99741.1"/>
    </source>
</evidence>
<protein>
    <recommendedName>
        <fullName evidence="2">Metal-dependent HD superfamily phosphohydrolase</fullName>
    </recommendedName>
</protein>
<dbReference type="SUPFAM" id="SSF109604">
    <property type="entry name" value="HD-domain/PDEase-like"/>
    <property type="match status" value="1"/>
</dbReference>
<proteinExistence type="predicted"/>
<dbReference type="InterPro" id="IPR009218">
    <property type="entry name" value="HD_phosphohydro"/>
</dbReference>
<dbReference type="AlphaFoldDB" id="A0A3B0SAG3"/>